<dbReference type="AlphaFoldDB" id="A0A9N9XBI7"/>
<evidence type="ECO:0000313" key="1">
    <source>
        <dbReference type="EMBL" id="CAG9835027.1"/>
    </source>
</evidence>
<reference evidence="1" key="1">
    <citation type="submission" date="2022-01" db="EMBL/GenBank/DDBJ databases">
        <authorList>
            <person name="King R."/>
        </authorList>
    </citation>
    <scope>NUCLEOTIDE SEQUENCE</scope>
</reference>
<dbReference type="Proteomes" id="UP001153709">
    <property type="component" value="Chromosome 5"/>
</dbReference>
<protein>
    <submittedName>
        <fullName evidence="1">Uncharacterized protein</fullName>
    </submittedName>
</protein>
<evidence type="ECO:0000313" key="2">
    <source>
        <dbReference type="Proteomes" id="UP001153709"/>
    </source>
</evidence>
<dbReference type="OrthoDB" id="10031330at2759"/>
<gene>
    <name evidence="1" type="ORF">DIABBA_LOCUS8274</name>
</gene>
<proteinExistence type="predicted"/>
<dbReference type="EMBL" id="OU898280">
    <property type="protein sequence ID" value="CAG9835027.1"/>
    <property type="molecule type" value="Genomic_DNA"/>
</dbReference>
<dbReference type="Gene3D" id="1.10.10.60">
    <property type="entry name" value="Homeodomain-like"/>
    <property type="match status" value="1"/>
</dbReference>
<organism evidence="1 2">
    <name type="scientific">Diabrotica balteata</name>
    <name type="common">Banded cucumber beetle</name>
    <dbReference type="NCBI Taxonomy" id="107213"/>
    <lineage>
        <taxon>Eukaryota</taxon>
        <taxon>Metazoa</taxon>
        <taxon>Ecdysozoa</taxon>
        <taxon>Arthropoda</taxon>
        <taxon>Hexapoda</taxon>
        <taxon>Insecta</taxon>
        <taxon>Pterygota</taxon>
        <taxon>Neoptera</taxon>
        <taxon>Endopterygota</taxon>
        <taxon>Coleoptera</taxon>
        <taxon>Polyphaga</taxon>
        <taxon>Cucujiformia</taxon>
        <taxon>Chrysomeloidea</taxon>
        <taxon>Chrysomelidae</taxon>
        <taxon>Galerucinae</taxon>
        <taxon>Diabroticina</taxon>
        <taxon>Diabroticites</taxon>
        <taxon>Diabrotica</taxon>
    </lineage>
</organism>
<keyword evidence="2" id="KW-1185">Reference proteome</keyword>
<sequence length="126" mass="14297">MCVKFASVPSPAVNAGSEMAPKRNYSKEQLAKALEDVKKRFLAATAAKNHDVPLSTLRHKRGGKSPLVCPFYNFNQRRKISPSKMDLHFTPIILYLSERHFAISSLAFGCSSENNEFYRKREIIYS</sequence>
<accession>A0A9N9XBI7</accession>
<name>A0A9N9XBI7_DIABA</name>